<protein>
    <submittedName>
        <fullName evidence="2">Uncharacterized protein</fullName>
    </submittedName>
</protein>
<evidence type="ECO:0000313" key="2">
    <source>
        <dbReference type="EMBL" id="KAB7782636.1"/>
    </source>
</evidence>
<keyword evidence="1" id="KW-1133">Transmembrane helix</keyword>
<keyword evidence="1" id="KW-0472">Membrane</keyword>
<name>A0A833MWX9_9HYPH</name>
<evidence type="ECO:0000256" key="1">
    <source>
        <dbReference type="SAM" id="Phobius"/>
    </source>
</evidence>
<gene>
    <name evidence="2" type="ORF">F8B43_5391</name>
</gene>
<keyword evidence="1" id="KW-0812">Transmembrane</keyword>
<accession>A0A833MWX9</accession>
<sequence length="108" mass="12659">MTWFDLVHYTLVGFGVCFVLLLIMVACQGVTKLIVQAHGNRHSTEAHHTHTSEEHHIHHTRNIHHYEYEDEIVARPKSVRANKVPPVEYQRVEQTITKPQMITRDRRS</sequence>
<evidence type="ECO:0000313" key="3">
    <source>
        <dbReference type="Proteomes" id="UP000469949"/>
    </source>
</evidence>
<proteinExistence type="predicted"/>
<dbReference type="AlphaFoldDB" id="A0A833MWX9"/>
<organism evidence="2 3">
    <name type="scientific">Methylorubrum populi</name>
    <dbReference type="NCBI Taxonomy" id="223967"/>
    <lineage>
        <taxon>Bacteria</taxon>
        <taxon>Pseudomonadati</taxon>
        <taxon>Pseudomonadota</taxon>
        <taxon>Alphaproteobacteria</taxon>
        <taxon>Hyphomicrobiales</taxon>
        <taxon>Methylobacteriaceae</taxon>
        <taxon>Methylorubrum</taxon>
    </lineage>
</organism>
<dbReference type="Proteomes" id="UP000469949">
    <property type="component" value="Unassembled WGS sequence"/>
</dbReference>
<reference evidence="2 3" key="1">
    <citation type="submission" date="2019-10" db="EMBL/GenBank/DDBJ databases">
        <title>Draft Genome Sequence of the Caffeine Degrading Methylotroph Methylorubrum populi PINKEL.</title>
        <authorList>
            <person name="Dawson S.C."/>
            <person name="Zhang X."/>
            <person name="Wright M.E."/>
            <person name="Sharma G."/>
            <person name="Langner J.T."/>
            <person name="Ditty J.L."/>
            <person name="Subuyuj G.A."/>
        </authorList>
    </citation>
    <scope>NUCLEOTIDE SEQUENCE [LARGE SCALE GENOMIC DNA]</scope>
    <source>
        <strain evidence="2 3">Pinkel</strain>
    </source>
</reference>
<dbReference type="EMBL" id="WEKV01000020">
    <property type="protein sequence ID" value="KAB7782636.1"/>
    <property type="molecule type" value="Genomic_DNA"/>
</dbReference>
<comment type="caution">
    <text evidence="2">The sequence shown here is derived from an EMBL/GenBank/DDBJ whole genome shotgun (WGS) entry which is preliminary data.</text>
</comment>
<feature type="transmembrane region" description="Helical" evidence="1">
    <location>
        <begin position="6"/>
        <end position="27"/>
    </location>
</feature>